<dbReference type="EMBL" id="HG806109">
    <property type="protein sequence ID" value="CDW57033.1"/>
    <property type="molecule type" value="Genomic_DNA"/>
</dbReference>
<dbReference type="Proteomes" id="UP000030665">
    <property type="component" value="Unassembled WGS sequence"/>
</dbReference>
<name>A0A077ZBX9_TRITR</name>
<reference evidence="1" key="1">
    <citation type="submission" date="2014-01" db="EMBL/GenBank/DDBJ databases">
        <authorList>
            <person name="Aslett M."/>
        </authorList>
    </citation>
    <scope>NUCLEOTIDE SEQUENCE</scope>
</reference>
<keyword evidence="2" id="KW-1185">Reference proteome</keyword>
<evidence type="ECO:0000313" key="1">
    <source>
        <dbReference type="EMBL" id="CDW57033.1"/>
    </source>
</evidence>
<evidence type="ECO:0000313" key="2">
    <source>
        <dbReference type="Proteomes" id="UP000030665"/>
    </source>
</evidence>
<gene>
    <name evidence="1" type="ORF">TTRE_0000531601</name>
</gene>
<dbReference type="AlphaFoldDB" id="A0A077ZBX9"/>
<protein>
    <submittedName>
        <fullName evidence="1">Uncharacterized protein</fullName>
    </submittedName>
</protein>
<accession>A0A077ZBX9</accession>
<proteinExistence type="predicted"/>
<organism evidence="1 2">
    <name type="scientific">Trichuris trichiura</name>
    <name type="common">Whipworm</name>
    <name type="synonym">Trichocephalus trichiurus</name>
    <dbReference type="NCBI Taxonomy" id="36087"/>
    <lineage>
        <taxon>Eukaryota</taxon>
        <taxon>Metazoa</taxon>
        <taxon>Ecdysozoa</taxon>
        <taxon>Nematoda</taxon>
        <taxon>Enoplea</taxon>
        <taxon>Dorylaimia</taxon>
        <taxon>Trichinellida</taxon>
        <taxon>Trichuridae</taxon>
        <taxon>Trichuris</taxon>
    </lineage>
</organism>
<reference evidence="1" key="2">
    <citation type="submission" date="2014-03" db="EMBL/GenBank/DDBJ databases">
        <title>The whipworm genome and dual-species transcriptomics of an intimate host-pathogen interaction.</title>
        <authorList>
            <person name="Foth B.J."/>
            <person name="Tsai I.J."/>
            <person name="Reid A.J."/>
            <person name="Bancroft A.J."/>
            <person name="Nichol S."/>
            <person name="Tracey A."/>
            <person name="Holroyd N."/>
            <person name="Cotton J.A."/>
            <person name="Stanley E.J."/>
            <person name="Zarowiecki M."/>
            <person name="Liu J.Z."/>
            <person name="Huckvale T."/>
            <person name="Cooper P.J."/>
            <person name="Grencis R.K."/>
            <person name="Berriman M."/>
        </authorList>
    </citation>
    <scope>NUCLEOTIDE SEQUENCE [LARGE SCALE GENOMIC DNA]</scope>
</reference>
<sequence length="343" mass="39192">MASNSMLPDTRGYSNSNCLIPWERLDSRKHLRILRGDKSASIKHAINWVYSSGLFPDYTDYYAAAAWAVLAHGLVCEHGGLPTSDWIYDKARDWKISATEMDERINRAFLKFPVATDLIVASKASLWYFGCRLNRDGPLTNPFVSLGIPNDIPAISRVVGEWASTRKVFSLAGVKSIIKENDVFTHAPQELRIIDELRPYFLSPPKPSHIIEFLQKKVTPCLMKHWPEKEELSLVLHELRSFRENSGCYHEHSKFLTGIPRKCFNLESVYKKLSTFHFAVTNPGLGEQYKKTLKNFGFGEEFLEGFIESKHGGRVEEFLVRQTSTVNNEVVEEIMKEVSKMKT</sequence>